<protein>
    <submittedName>
        <fullName evidence="2">Uncharacterized protein</fullName>
    </submittedName>
</protein>
<dbReference type="InParanoid" id="A0A1E7FLN8"/>
<organism evidence="2 3">
    <name type="scientific">Fragilariopsis cylindrus CCMP1102</name>
    <dbReference type="NCBI Taxonomy" id="635003"/>
    <lineage>
        <taxon>Eukaryota</taxon>
        <taxon>Sar</taxon>
        <taxon>Stramenopiles</taxon>
        <taxon>Ochrophyta</taxon>
        <taxon>Bacillariophyta</taxon>
        <taxon>Bacillariophyceae</taxon>
        <taxon>Bacillariophycidae</taxon>
        <taxon>Bacillariales</taxon>
        <taxon>Bacillariaceae</taxon>
        <taxon>Fragilariopsis</taxon>
    </lineage>
</organism>
<feature type="non-terminal residue" evidence="2">
    <location>
        <position position="1"/>
    </location>
</feature>
<dbReference type="KEGG" id="fcy:FRACYDRAFT_217433"/>
<gene>
    <name evidence="2" type="ORF">FRACYDRAFT_217433</name>
</gene>
<feature type="compositionally biased region" description="Basic and acidic residues" evidence="1">
    <location>
        <begin position="20"/>
        <end position="47"/>
    </location>
</feature>
<dbReference type="EMBL" id="KV784356">
    <property type="protein sequence ID" value="OEU19047.1"/>
    <property type="molecule type" value="Genomic_DNA"/>
</dbReference>
<accession>A0A1E7FLN8</accession>
<name>A0A1E7FLN8_9STRA</name>
<feature type="region of interest" description="Disordered" evidence="1">
    <location>
        <begin position="1"/>
        <end position="49"/>
    </location>
</feature>
<evidence type="ECO:0000256" key="1">
    <source>
        <dbReference type="SAM" id="MobiDB-lite"/>
    </source>
</evidence>
<dbReference type="OrthoDB" id="43508at2759"/>
<dbReference type="Proteomes" id="UP000095751">
    <property type="component" value="Unassembled WGS sequence"/>
</dbReference>
<reference evidence="2 3" key="1">
    <citation type="submission" date="2016-09" db="EMBL/GenBank/DDBJ databases">
        <title>Extensive genetic diversity and differential bi-allelic expression allows diatom success in the polar Southern Ocean.</title>
        <authorList>
            <consortium name="DOE Joint Genome Institute"/>
            <person name="Mock T."/>
            <person name="Otillar R.P."/>
            <person name="Strauss J."/>
            <person name="Dupont C."/>
            <person name="Frickenhaus S."/>
            <person name="Maumus F."/>
            <person name="Mcmullan M."/>
            <person name="Sanges R."/>
            <person name="Schmutz J."/>
            <person name="Toseland A."/>
            <person name="Valas R."/>
            <person name="Veluchamy A."/>
            <person name="Ward B.J."/>
            <person name="Allen A."/>
            <person name="Barry K."/>
            <person name="Falciatore A."/>
            <person name="Ferrante M."/>
            <person name="Fortunato A.E."/>
            <person name="Gloeckner G."/>
            <person name="Gruber A."/>
            <person name="Hipkin R."/>
            <person name="Janech M."/>
            <person name="Kroth P."/>
            <person name="Leese F."/>
            <person name="Lindquist E."/>
            <person name="Lyon B.R."/>
            <person name="Martin J."/>
            <person name="Mayer C."/>
            <person name="Parker M."/>
            <person name="Quesneville H."/>
            <person name="Raymond J."/>
            <person name="Uhlig C."/>
            <person name="Valentin K.U."/>
            <person name="Worden A.Z."/>
            <person name="Armbrust E.V."/>
            <person name="Bowler C."/>
            <person name="Green B."/>
            <person name="Moulton V."/>
            <person name="Van Oosterhout C."/>
            <person name="Grigoriev I."/>
        </authorList>
    </citation>
    <scope>NUCLEOTIDE SEQUENCE [LARGE SCALE GENOMIC DNA]</scope>
    <source>
        <strain evidence="2 3">CCMP1102</strain>
    </source>
</reference>
<proteinExistence type="predicted"/>
<dbReference type="AlphaFoldDB" id="A0A1E7FLN8"/>
<evidence type="ECO:0000313" key="2">
    <source>
        <dbReference type="EMBL" id="OEU19047.1"/>
    </source>
</evidence>
<keyword evidence="3" id="KW-1185">Reference proteome</keyword>
<evidence type="ECO:0000313" key="3">
    <source>
        <dbReference type="Proteomes" id="UP000095751"/>
    </source>
</evidence>
<sequence length="396" mass="45790">TNRNRNGPIVKKQETKRKRKVEERISSEKRSRNGSKDKPAARDDDITNKNNNKEACLSGLAVGNRIAFDFGNDIYFGCIEECDTNNKVNAEWNWNVGFDDGERYKFDYKDMLSSVTLYDKLKKKEMNSLHSEENNSNIIKSNNNNNKEVCLSGLAVGDRIAFDFGNGIYFGCIEECDTNNKVNAEWNWNVSFDDGERYKFDYKDMSSALTLYEELKMKEMKDPGRKKKVRKIKDDFIIQKNYVLSTIPKEVKNHFLQVGFALWQKRYLPVLFLGPYDVPPGIIRDEWLAAFEKCDNSNVPRIVYWFGSSNLKDAFSIRAKRSCISLEEGKRKGLLEKARSASDSNQFNKAWRHLKVAMKKPRINRSPLEKFKEEYDCVGGHQPDRLLVELEAAANL</sequence>